<accession>A0A0S2KIF5</accession>
<proteinExistence type="predicted"/>
<dbReference type="AlphaFoldDB" id="A0A0S2KIF5"/>
<feature type="signal peptide" evidence="1">
    <location>
        <begin position="1"/>
        <end position="21"/>
    </location>
</feature>
<dbReference type="Proteomes" id="UP000056252">
    <property type="component" value="Chromosome"/>
</dbReference>
<keyword evidence="1" id="KW-0732">Signal</keyword>
<gene>
    <name evidence="2" type="ORF">AS203_02400</name>
</gene>
<keyword evidence="3" id="KW-1185">Reference proteome</keyword>
<protein>
    <recommendedName>
        <fullName evidence="4">Fimbrillin family protein</fullName>
    </recommendedName>
</protein>
<dbReference type="EMBL" id="CP013195">
    <property type="protein sequence ID" value="ALO48086.1"/>
    <property type="molecule type" value="Genomic_DNA"/>
</dbReference>
<feature type="chain" id="PRO_5006601702" description="Fimbrillin family protein" evidence="1">
    <location>
        <begin position="22"/>
        <end position="540"/>
    </location>
</feature>
<dbReference type="OrthoDB" id="1081166at2"/>
<reference evidence="3" key="1">
    <citation type="submission" date="2015-11" db="EMBL/GenBank/DDBJ databases">
        <authorList>
            <person name="Holder M.E."/>
            <person name="Ajami N.J."/>
            <person name="Petrosino J.F."/>
        </authorList>
    </citation>
    <scope>NUCLEOTIDE SEQUENCE [LARGE SCALE GENOMIC DNA]</scope>
    <source>
        <strain evidence="3">F0113</strain>
    </source>
</reference>
<dbReference type="PROSITE" id="PS51257">
    <property type="entry name" value="PROKAR_LIPOPROTEIN"/>
    <property type="match status" value="1"/>
</dbReference>
<name>A0A0S2KIF5_9BACT</name>
<dbReference type="RefSeq" id="WP_025065764.1">
    <property type="nucleotide sequence ID" value="NZ_CP013195.1"/>
</dbReference>
<evidence type="ECO:0000256" key="1">
    <source>
        <dbReference type="SAM" id="SignalP"/>
    </source>
</evidence>
<evidence type="ECO:0000313" key="3">
    <source>
        <dbReference type="Proteomes" id="UP000056252"/>
    </source>
</evidence>
<organism evidence="2 3">
    <name type="scientific">Hoylesella enoeca</name>
    <dbReference type="NCBI Taxonomy" id="76123"/>
    <lineage>
        <taxon>Bacteria</taxon>
        <taxon>Pseudomonadati</taxon>
        <taxon>Bacteroidota</taxon>
        <taxon>Bacteroidia</taxon>
        <taxon>Bacteroidales</taxon>
        <taxon>Prevotellaceae</taxon>
        <taxon>Hoylesella</taxon>
    </lineage>
</organism>
<dbReference type="KEGG" id="peo:AS203_02400"/>
<evidence type="ECO:0000313" key="2">
    <source>
        <dbReference type="EMBL" id="ALO48086.1"/>
    </source>
</evidence>
<evidence type="ECO:0008006" key="4">
    <source>
        <dbReference type="Google" id="ProtNLM"/>
    </source>
</evidence>
<sequence>MKTNILSLLAIAGLLSFAGCASDDTANKDNDQELGTEGLTSFVEEDQATRTTGEYDGSGLNFYWTEGDRLWVNAGTATSPVLKQDSKNNISDLLVANPAIPTGVKRAAKASFAFTGTYTASSYPVRYTGKNGVADKVTINAQQYQSVPNDASHIGEDGDCGVANAQKQSDGKYHFTLDHKAAYLTFMPYTSQSVVSQASLVYIRVTADKAIAGQFNFNDNGIDLTSRPTDAWAKSILLMLNNFTIPKGTSPDPSKNAAIMVLAPGTYSTLTVEYTLRDKITHIDGTITKTYNNITLTAGKNRRVVTDLQVIDYSPWLNYYCQWDAKAPYWDGVTLPDVLENNTNYDSYGTRSANSNCSTANNGSGVATNAANSCAIAPNVNELLYYQKHGDPRYESKNLWAFKGHLYVGGLWLKKQSVIYNDLKAAGYNQLTSQADMKEKYYSSSTDAAGSDYRISILPLSDVSYSRDIPTNTTDYFFLPALGCFSNGTLMDIHEELIYWSSSGVPGYSDTSYYLICLGPKLGIYDWSVRNQGFLVRPFE</sequence>